<proteinExistence type="predicted"/>
<name>A0A810LAH3_9ACTN</name>
<dbReference type="InterPro" id="IPR009078">
    <property type="entry name" value="Ferritin-like_SF"/>
</dbReference>
<dbReference type="Pfam" id="PF14530">
    <property type="entry name" value="DUF4439"/>
    <property type="match status" value="1"/>
</dbReference>
<feature type="domain" description="DUF4439" evidence="1">
    <location>
        <begin position="8"/>
        <end position="142"/>
    </location>
</feature>
<dbReference type="EMBL" id="AP023354">
    <property type="protein sequence ID" value="BCJ31028.1"/>
    <property type="molecule type" value="Genomic_DNA"/>
</dbReference>
<dbReference type="Gene3D" id="1.20.1260.10">
    <property type="match status" value="1"/>
</dbReference>
<dbReference type="RefSeq" id="WP_030446416.1">
    <property type="nucleotide sequence ID" value="NZ_AP023354.1"/>
</dbReference>
<sequence>MTPAQQRLQQALAAEHAAVYGYDVLGPRLTGAEQTAARNAEQAHRDRRDALTLALTKQRVTPVAAAPGYALPRPVTDRASALRLAVSLEERTAEAWGAGLPALSAAQRRQAVEAISDCAVRATRWRRVARITPATVPFPGRP</sequence>
<keyword evidence="3" id="KW-1185">Reference proteome</keyword>
<evidence type="ECO:0000313" key="2">
    <source>
        <dbReference type="EMBL" id="BCJ31028.1"/>
    </source>
</evidence>
<dbReference type="SUPFAM" id="SSF47240">
    <property type="entry name" value="Ferritin-like"/>
    <property type="match status" value="1"/>
</dbReference>
<dbReference type="AlphaFoldDB" id="A0A810LAH3"/>
<accession>A0A810LAH3</accession>
<dbReference type="InterPro" id="IPR012347">
    <property type="entry name" value="Ferritin-like"/>
</dbReference>
<dbReference type="OrthoDB" id="5192349at2"/>
<reference evidence="2" key="1">
    <citation type="submission" date="2020-08" db="EMBL/GenBank/DDBJ databases">
        <title>Whole genome shotgun sequence of Actinocatenispora sera NBRC 101916.</title>
        <authorList>
            <person name="Komaki H."/>
            <person name="Tamura T."/>
        </authorList>
    </citation>
    <scope>NUCLEOTIDE SEQUENCE</scope>
    <source>
        <strain evidence="2">NBRC 101916</strain>
    </source>
</reference>
<evidence type="ECO:0000313" key="3">
    <source>
        <dbReference type="Proteomes" id="UP000680750"/>
    </source>
</evidence>
<evidence type="ECO:0000259" key="1">
    <source>
        <dbReference type="Pfam" id="PF14530"/>
    </source>
</evidence>
<dbReference type="InterPro" id="IPR029447">
    <property type="entry name" value="DUF4439"/>
</dbReference>
<organism evidence="2 3">
    <name type="scientific">Actinocatenispora sera</name>
    <dbReference type="NCBI Taxonomy" id="390989"/>
    <lineage>
        <taxon>Bacteria</taxon>
        <taxon>Bacillati</taxon>
        <taxon>Actinomycetota</taxon>
        <taxon>Actinomycetes</taxon>
        <taxon>Micromonosporales</taxon>
        <taxon>Micromonosporaceae</taxon>
        <taxon>Actinocatenispora</taxon>
    </lineage>
</organism>
<protein>
    <recommendedName>
        <fullName evidence="1">DUF4439 domain-containing protein</fullName>
    </recommendedName>
</protein>
<dbReference type="CDD" id="cd00657">
    <property type="entry name" value="Ferritin_like"/>
    <property type="match status" value="1"/>
</dbReference>
<gene>
    <name evidence="2" type="ORF">Asera_51360</name>
</gene>
<dbReference type="KEGG" id="aser:Asera_51360"/>
<dbReference type="Proteomes" id="UP000680750">
    <property type="component" value="Chromosome"/>
</dbReference>